<protein>
    <recommendedName>
        <fullName evidence="4">Fungal N-terminal domain-containing protein</fullName>
    </recommendedName>
</protein>
<keyword evidence="3" id="KW-1185">Reference proteome</keyword>
<name>A0AAE0M0G3_9PEZI</name>
<dbReference type="AlphaFoldDB" id="A0AAE0M0G3"/>
<feature type="region of interest" description="Disordered" evidence="1">
    <location>
        <begin position="198"/>
        <end position="219"/>
    </location>
</feature>
<gene>
    <name evidence="2" type="ORF">B0H66DRAFT_357265</name>
</gene>
<evidence type="ECO:0000313" key="3">
    <source>
        <dbReference type="Proteomes" id="UP001283341"/>
    </source>
</evidence>
<feature type="compositionally biased region" description="Basic and acidic residues" evidence="1">
    <location>
        <begin position="198"/>
        <end position="209"/>
    </location>
</feature>
<evidence type="ECO:0008006" key="4">
    <source>
        <dbReference type="Google" id="ProtNLM"/>
    </source>
</evidence>
<dbReference type="EMBL" id="JAUEDM010000007">
    <property type="protein sequence ID" value="KAK3313609.1"/>
    <property type="molecule type" value="Genomic_DNA"/>
</dbReference>
<comment type="caution">
    <text evidence="2">The sequence shown here is derived from an EMBL/GenBank/DDBJ whole genome shotgun (WGS) entry which is preliminary data.</text>
</comment>
<sequence>MDPISLSLRIGGIPPLVATILRHAKKYHDDVRGARESIALLITELNLLETALSGLQPFLSDGSRSSNSNEQLAGLQLDQSSALLTCSAACLAKLDILARKLHIGQEAATGDGRRARVRHLFWPLSESEHKKTMQELRDFTLWIQFSLSVGGIRLLSQFSESMMQVMRQQFDQLDMLRSVGETTSQVHAAVQDQARIMESKREAEEREKSSTGFPRPSAT</sequence>
<evidence type="ECO:0000313" key="2">
    <source>
        <dbReference type="EMBL" id="KAK3313609.1"/>
    </source>
</evidence>
<dbReference type="Proteomes" id="UP001283341">
    <property type="component" value="Unassembled WGS sequence"/>
</dbReference>
<proteinExistence type="predicted"/>
<accession>A0AAE0M0G3</accession>
<evidence type="ECO:0000256" key="1">
    <source>
        <dbReference type="SAM" id="MobiDB-lite"/>
    </source>
</evidence>
<organism evidence="2 3">
    <name type="scientific">Apodospora peruviana</name>
    <dbReference type="NCBI Taxonomy" id="516989"/>
    <lineage>
        <taxon>Eukaryota</taxon>
        <taxon>Fungi</taxon>
        <taxon>Dikarya</taxon>
        <taxon>Ascomycota</taxon>
        <taxon>Pezizomycotina</taxon>
        <taxon>Sordariomycetes</taxon>
        <taxon>Sordariomycetidae</taxon>
        <taxon>Sordariales</taxon>
        <taxon>Lasiosphaeriaceae</taxon>
        <taxon>Apodospora</taxon>
    </lineage>
</organism>
<reference evidence="2" key="1">
    <citation type="journal article" date="2023" name="Mol. Phylogenet. Evol.">
        <title>Genome-scale phylogeny and comparative genomics of the fungal order Sordariales.</title>
        <authorList>
            <person name="Hensen N."/>
            <person name="Bonometti L."/>
            <person name="Westerberg I."/>
            <person name="Brannstrom I.O."/>
            <person name="Guillou S."/>
            <person name="Cros-Aarteil S."/>
            <person name="Calhoun S."/>
            <person name="Haridas S."/>
            <person name="Kuo A."/>
            <person name="Mondo S."/>
            <person name="Pangilinan J."/>
            <person name="Riley R."/>
            <person name="LaButti K."/>
            <person name="Andreopoulos B."/>
            <person name="Lipzen A."/>
            <person name="Chen C."/>
            <person name="Yan M."/>
            <person name="Daum C."/>
            <person name="Ng V."/>
            <person name="Clum A."/>
            <person name="Steindorff A."/>
            <person name="Ohm R.A."/>
            <person name="Martin F."/>
            <person name="Silar P."/>
            <person name="Natvig D.O."/>
            <person name="Lalanne C."/>
            <person name="Gautier V."/>
            <person name="Ament-Velasquez S.L."/>
            <person name="Kruys A."/>
            <person name="Hutchinson M.I."/>
            <person name="Powell A.J."/>
            <person name="Barry K."/>
            <person name="Miller A.N."/>
            <person name="Grigoriev I.V."/>
            <person name="Debuchy R."/>
            <person name="Gladieux P."/>
            <person name="Hiltunen Thoren M."/>
            <person name="Johannesson H."/>
        </authorList>
    </citation>
    <scope>NUCLEOTIDE SEQUENCE</scope>
    <source>
        <strain evidence="2">CBS 118394</strain>
    </source>
</reference>
<reference evidence="2" key="2">
    <citation type="submission" date="2023-06" db="EMBL/GenBank/DDBJ databases">
        <authorList>
            <consortium name="Lawrence Berkeley National Laboratory"/>
            <person name="Haridas S."/>
            <person name="Hensen N."/>
            <person name="Bonometti L."/>
            <person name="Westerberg I."/>
            <person name="Brannstrom I.O."/>
            <person name="Guillou S."/>
            <person name="Cros-Aarteil S."/>
            <person name="Calhoun S."/>
            <person name="Kuo A."/>
            <person name="Mondo S."/>
            <person name="Pangilinan J."/>
            <person name="Riley R."/>
            <person name="Labutti K."/>
            <person name="Andreopoulos B."/>
            <person name="Lipzen A."/>
            <person name="Chen C."/>
            <person name="Yanf M."/>
            <person name="Daum C."/>
            <person name="Ng V."/>
            <person name="Clum A."/>
            <person name="Steindorff A."/>
            <person name="Ohm R."/>
            <person name="Martin F."/>
            <person name="Silar P."/>
            <person name="Natvig D."/>
            <person name="Lalanne C."/>
            <person name="Gautier V."/>
            <person name="Ament-Velasquez S.L."/>
            <person name="Kruys A."/>
            <person name="Hutchinson M.I."/>
            <person name="Powell A.J."/>
            <person name="Barry K."/>
            <person name="Miller A.N."/>
            <person name="Grigoriev I.V."/>
            <person name="Debuchy R."/>
            <person name="Gladieux P."/>
            <person name="Thoren M.H."/>
            <person name="Johannesson H."/>
        </authorList>
    </citation>
    <scope>NUCLEOTIDE SEQUENCE</scope>
    <source>
        <strain evidence="2">CBS 118394</strain>
    </source>
</reference>